<keyword evidence="1" id="KW-0812">Transmembrane</keyword>
<gene>
    <name evidence="2" type="ORF">COV86_00205</name>
</gene>
<name>A0A2H0KRB1_9BACT</name>
<protein>
    <submittedName>
        <fullName evidence="2">Uncharacterized protein</fullName>
    </submittedName>
</protein>
<evidence type="ECO:0000313" key="2">
    <source>
        <dbReference type="EMBL" id="PIQ72924.1"/>
    </source>
</evidence>
<dbReference type="Proteomes" id="UP000229570">
    <property type="component" value="Unassembled WGS sequence"/>
</dbReference>
<evidence type="ECO:0000256" key="1">
    <source>
        <dbReference type="SAM" id="Phobius"/>
    </source>
</evidence>
<proteinExistence type="predicted"/>
<sequence>MEGKAEQTGAQGNEQLIVENLKRKISSATADAQTLKNEFNKIKPNADKAEEEINKRYLEAIDKQNDQPLKEPFPGTVGDGGSPKHHVRVTDIYVKEVLKAYKANPNLIAQPPGSIGREVLEGLARNIESPDIEINLLDSPYLYNKIIYPAINGNLNDLNSLTTAFNEASILRQSNSPLFEKISRIFVSVAERNGLSSDEAEQRFGTKNRSESVGGLRDYSEQILYKKLDKKEKEYFNSLDSAESFRKYCQEQTEDIKAYDVVYKQATSEEKEEILKMRLSDRIKQRNVSIVFRIYDHILHERKDEAIERKENEGGIYNSVTMLYSSFRQRIEALIADVGKSDLGINFVQPKRKEVQTYDPEKKQFVREYRILPDYETLQSREFLESLMRVNESERSRIRYGYNLEYIHRAGPGGAYDIEKGLFPTISGYATNLRSDQIDEIFAEDTGEIVQRAIGFFDQRNEKFMAMSGWKSDPQHVDEFFSYIDKMKEHVEFYIKDLYKGQYEDWMLERAIFNAKLIIYGMYFKPILWYSYADPKMTSEGVATYRGEGEQNLATFDPGHNAKKFQGDEPGKNIGHEFATKGVDFLPMNFIIEKYGYKVWKEWNKRWMRTNTEGQAAYWDLAGEDSFGIRLFIDIGNICGAGGFDTLSGWRTFPAYKDWIRENIDIGENLLYAKNDLVMTEAWKRLENIGIDALENFAEKFIGQNIPAKGKILEDKGKLNNMLNLYGYFFDRYLEKGLGRDFLKGENGTVIGRNEFIKRIEVLLTSKDVSKQTRVEELRGWLYKSLSVVMFERLPMKYVFLEKQRFTQNGITLLSELMDFAGEQHWQVEGAGNQFEQALDDLILAQTELRASVSNDMDKIFDSPDDNLFGDLTKNRSKVNNGKGYVLDEVGIREILGKMGATKNDGDRIERAVKMYTELKRLVLEKPARASWEKDKDKLETAAQMRASDKFTNRLGWFYDMYRGDNETKVNKFGFSPTSGELALKFISISASGPDTIKRAANWSAKTGEALNKYWGGMLKALREARTNRDVLKMYPALLELYGFIEGETGAGAVPNKVILKLVDKSGLFFRKSDVSIPGTGFFVNLKDWAFRKPSSFSEEDAGEPGKLDAWEMDANDRTKLINQFEGDLGRSLIAEKPEEPLMKKVSLERYGLLGKIYKKLSGKRYLEVRDYANEISGQAGKRFLGTGPLKFFSEIIMPKILLLFLIISLILGWQSFKKYFTFGGQKN</sequence>
<keyword evidence="1" id="KW-1133">Transmembrane helix</keyword>
<organism evidence="2 3">
    <name type="scientific">Candidatus Roizmanbacteria bacterium CG11_big_fil_rev_8_21_14_0_20_35_14</name>
    <dbReference type="NCBI Taxonomy" id="1974855"/>
    <lineage>
        <taxon>Bacteria</taxon>
        <taxon>Candidatus Roizmaniibacteriota</taxon>
    </lineage>
</organism>
<accession>A0A2H0KRB1</accession>
<dbReference type="EMBL" id="PCVL01000003">
    <property type="protein sequence ID" value="PIQ72924.1"/>
    <property type="molecule type" value="Genomic_DNA"/>
</dbReference>
<dbReference type="AlphaFoldDB" id="A0A2H0KRB1"/>
<feature type="transmembrane region" description="Helical" evidence="1">
    <location>
        <begin position="1197"/>
        <end position="1217"/>
    </location>
</feature>
<comment type="caution">
    <text evidence="2">The sequence shown here is derived from an EMBL/GenBank/DDBJ whole genome shotgun (WGS) entry which is preliminary data.</text>
</comment>
<keyword evidence="1" id="KW-0472">Membrane</keyword>
<reference evidence="2 3" key="1">
    <citation type="submission" date="2017-09" db="EMBL/GenBank/DDBJ databases">
        <title>Depth-based differentiation of microbial function through sediment-hosted aquifers and enrichment of novel symbionts in the deep terrestrial subsurface.</title>
        <authorList>
            <person name="Probst A.J."/>
            <person name="Ladd B."/>
            <person name="Jarett J.K."/>
            <person name="Geller-Mcgrath D.E."/>
            <person name="Sieber C.M."/>
            <person name="Emerson J.B."/>
            <person name="Anantharaman K."/>
            <person name="Thomas B.C."/>
            <person name="Malmstrom R."/>
            <person name="Stieglmeier M."/>
            <person name="Klingl A."/>
            <person name="Woyke T."/>
            <person name="Ryan C.M."/>
            <person name="Banfield J.F."/>
        </authorList>
    </citation>
    <scope>NUCLEOTIDE SEQUENCE [LARGE SCALE GENOMIC DNA]</scope>
    <source>
        <strain evidence="2">CG11_big_fil_rev_8_21_14_0_20_35_14</strain>
    </source>
</reference>
<evidence type="ECO:0000313" key="3">
    <source>
        <dbReference type="Proteomes" id="UP000229570"/>
    </source>
</evidence>